<proteinExistence type="predicted"/>
<comment type="caution">
    <text evidence="4">The sequence shown here is derived from an EMBL/GenBank/DDBJ whole genome shotgun (WGS) entry which is preliminary data.</text>
</comment>
<dbReference type="Gene3D" id="3.90.245.10">
    <property type="entry name" value="Ribonucleoside hydrolase-like"/>
    <property type="match status" value="1"/>
</dbReference>
<dbReference type="GO" id="GO:0005829">
    <property type="term" value="C:cytosol"/>
    <property type="evidence" value="ECO:0007669"/>
    <property type="project" value="TreeGrafter"/>
</dbReference>
<dbReference type="SUPFAM" id="SSF53590">
    <property type="entry name" value="Nucleoside hydrolase"/>
    <property type="match status" value="1"/>
</dbReference>
<reference evidence="4 5" key="1">
    <citation type="journal article" date="2005" name="Int. J. Syst. Evol. Microbiol.">
        <title>Bacillus cibi sp. nov., isolated from jeotgal, a traditional Korean fermented seafood.</title>
        <authorList>
            <person name="Yoon J.H."/>
            <person name="Lee C.H."/>
            <person name="Oh T.K."/>
        </authorList>
    </citation>
    <scope>NUCLEOTIDE SEQUENCE [LARGE SCALE GENOMIC DNA]</scope>
    <source>
        <strain evidence="4 5">DSM 16189</strain>
    </source>
</reference>
<dbReference type="PANTHER" id="PTHR12304">
    <property type="entry name" value="INOSINE-URIDINE PREFERRING NUCLEOSIDE HYDROLASE"/>
    <property type="match status" value="1"/>
</dbReference>
<dbReference type="GO" id="GO:0006152">
    <property type="term" value="P:purine nucleoside catabolic process"/>
    <property type="evidence" value="ECO:0007669"/>
    <property type="project" value="TreeGrafter"/>
</dbReference>
<dbReference type="Proteomes" id="UP000028549">
    <property type="component" value="Unassembled WGS sequence"/>
</dbReference>
<dbReference type="PANTHER" id="PTHR12304:SF4">
    <property type="entry name" value="URIDINE NUCLEOSIDASE"/>
    <property type="match status" value="1"/>
</dbReference>
<dbReference type="AlphaFoldDB" id="A0A084H015"/>
<dbReference type="GO" id="GO:0008477">
    <property type="term" value="F:purine nucleosidase activity"/>
    <property type="evidence" value="ECO:0007669"/>
    <property type="project" value="TreeGrafter"/>
</dbReference>
<dbReference type="Pfam" id="PF01156">
    <property type="entry name" value="IU_nuc_hydro"/>
    <property type="match status" value="1"/>
</dbReference>
<dbReference type="STRING" id="246786.GS18_0208870"/>
<gene>
    <name evidence="4" type="ORF">GS18_0208870</name>
</gene>
<name>A0A084H015_METID</name>
<organism evidence="4 5">
    <name type="scientific">Metabacillus indicus</name>
    <name type="common">Bacillus indicus</name>
    <dbReference type="NCBI Taxonomy" id="246786"/>
    <lineage>
        <taxon>Bacteria</taxon>
        <taxon>Bacillati</taxon>
        <taxon>Bacillota</taxon>
        <taxon>Bacilli</taxon>
        <taxon>Bacillales</taxon>
        <taxon>Bacillaceae</taxon>
        <taxon>Metabacillus</taxon>
    </lineage>
</organism>
<evidence type="ECO:0000256" key="2">
    <source>
        <dbReference type="ARBA" id="ARBA00023295"/>
    </source>
</evidence>
<dbReference type="OrthoDB" id="9797882at2"/>
<dbReference type="InterPro" id="IPR001910">
    <property type="entry name" value="Inosine/uridine_hydrolase_dom"/>
</dbReference>
<dbReference type="InterPro" id="IPR023186">
    <property type="entry name" value="IUNH"/>
</dbReference>
<keyword evidence="5" id="KW-1185">Reference proteome</keyword>
<accession>A0A084H015</accession>
<keyword evidence="1 4" id="KW-0378">Hydrolase</keyword>
<dbReference type="RefSeq" id="WP_029565978.1">
    <property type="nucleotide sequence ID" value="NZ_JNVC02000004.1"/>
</dbReference>
<dbReference type="EMBL" id="JNVC02000004">
    <property type="protein sequence ID" value="KEZ52927.1"/>
    <property type="molecule type" value="Genomic_DNA"/>
</dbReference>
<sequence>MGTKKVLFFGDFGVDDITALMFSYFDDDTDIIGIVADYGNVSKQTALKTAQYLAKLSKTENIPLIGGAARPLTGEIPVYYPEIHGEQGLGPIVPEGDFPDGNFENFEMIRSLIVTYNYDVTIVNVGRLTSLATAFVLFPNIVGRVKDIFIMGGAFLYPGNVTPVAEANFYGDPAAANLVLTLANKVSIFPLNVTNYAIIPDEIIQELDQFYKETDNQFGQILKPMIDYYTNFYKKSNPEIQGGPLHDLLAFWGAVREEKITYVEKPVKVIVESEYARGQSIADFRPYKTLADYPVHRIAVKFDYGAFVSDFQKIMRKK</sequence>
<dbReference type="InterPro" id="IPR036452">
    <property type="entry name" value="Ribo_hydro-like"/>
</dbReference>
<feature type="domain" description="Inosine/uridine-preferring nucleoside hydrolase" evidence="3">
    <location>
        <begin position="7"/>
        <end position="308"/>
    </location>
</feature>
<keyword evidence="2" id="KW-0326">Glycosidase</keyword>
<evidence type="ECO:0000256" key="1">
    <source>
        <dbReference type="ARBA" id="ARBA00022801"/>
    </source>
</evidence>
<evidence type="ECO:0000259" key="3">
    <source>
        <dbReference type="Pfam" id="PF01156"/>
    </source>
</evidence>
<evidence type="ECO:0000313" key="4">
    <source>
        <dbReference type="EMBL" id="KEZ52927.1"/>
    </source>
</evidence>
<dbReference type="CDD" id="cd00455">
    <property type="entry name" value="nuc_hydro"/>
    <property type="match status" value="1"/>
</dbReference>
<evidence type="ECO:0000313" key="5">
    <source>
        <dbReference type="Proteomes" id="UP000028549"/>
    </source>
</evidence>
<protein>
    <submittedName>
        <fullName evidence="4">Nucleoside hydrolase</fullName>
    </submittedName>
</protein>